<protein>
    <recommendedName>
        <fullName evidence="4">Extracellular solute-binding protein</fullName>
    </recommendedName>
</protein>
<keyword evidence="1" id="KW-0732">Signal</keyword>
<reference evidence="2" key="2">
    <citation type="submission" date="2021-04" db="EMBL/GenBank/DDBJ databases">
        <authorList>
            <person name="Gilroy R."/>
        </authorList>
    </citation>
    <scope>NUCLEOTIDE SEQUENCE</scope>
    <source>
        <strain evidence="2">811</strain>
    </source>
</reference>
<dbReference type="EMBL" id="DXFX01000082">
    <property type="protein sequence ID" value="HIX08110.1"/>
    <property type="molecule type" value="Genomic_DNA"/>
</dbReference>
<feature type="chain" id="PRO_5038890283" description="Extracellular solute-binding protein" evidence="1">
    <location>
        <begin position="22"/>
        <end position="553"/>
    </location>
</feature>
<dbReference type="InterPro" id="IPR050490">
    <property type="entry name" value="Bact_solute-bd_prot1"/>
</dbReference>
<accession>A0A9D2AGK2</accession>
<dbReference type="SUPFAM" id="SSF53850">
    <property type="entry name" value="Periplasmic binding protein-like II"/>
    <property type="match status" value="1"/>
</dbReference>
<evidence type="ECO:0008006" key="4">
    <source>
        <dbReference type="Google" id="ProtNLM"/>
    </source>
</evidence>
<reference evidence="2" key="1">
    <citation type="journal article" date="2021" name="PeerJ">
        <title>Extensive microbial diversity within the chicken gut microbiome revealed by metagenomics and culture.</title>
        <authorList>
            <person name="Gilroy R."/>
            <person name="Ravi A."/>
            <person name="Getino M."/>
            <person name="Pursley I."/>
            <person name="Horton D.L."/>
            <person name="Alikhan N.F."/>
            <person name="Baker D."/>
            <person name="Gharbi K."/>
            <person name="Hall N."/>
            <person name="Watson M."/>
            <person name="Adriaenssens E.M."/>
            <person name="Foster-Nyarko E."/>
            <person name="Jarju S."/>
            <person name="Secka A."/>
            <person name="Antonio M."/>
            <person name="Oren A."/>
            <person name="Chaudhuri R.R."/>
            <person name="La Ragione R."/>
            <person name="Hildebrand F."/>
            <person name="Pallen M.J."/>
        </authorList>
    </citation>
    <scope>NUCLEOTIDE SEQUENCE</scope>
    <source>
        <strain evidence="2">811</strain>
    </source>
</reference>
<comment type="caution">
    <text evidence="2">The sequence shown here is derived from an EMBL/GenBank/DDBJ whole genome shotgun (WGS) entry which is preliminary data.</text>
</comment>
<evidence type="ECO:0000313" key="2">
    <source>
        <dbReference type="EMBL" id="HIX08110.1"/>
    </source>
</evidence>
<gene>
    <name evidence="2" type="ORF">H9741_06550</name>
</gene>
<dbReference type="Gene3D" id="3.40.190.10">
    <property type="entry name" value="Periplasmic binding protein-like II"/>
    <property type="match status" value="1"/>
</dbReference>
<evidence type="ECO:0000313" key="3">
    <source>
        <dbReference type="Proteomes" id="UP000824204"/>
    </source>
</evidence>
<name>A0A9D2AGK2_9FIRM</name>
<dbReference type="PROSITE" id="PS51257">
    <property type="entry name" value="PROKAR_LIPOPROTEIN"/>
    <property type="match status" value="1"/>
</dbReference>
<dbReference type="Proteomes" id="UP000824204">
    <property type="component" value="Unassembled WGS sequence"/>
</dbReference>
<evidence type="ECO:0000256" key="1">
    <source>
        <dbReference type="SAM" id="SignalP"/>
    </source>
</evidence>
<feature type="signal peptide" evidence="1">
    <location>
        <begin position="1"/>
        <end position="21"/>
    </location>
</feature>
<dbReference type="PANTHER" id="PTHR43649">
    <property type="entry name" value="ARABINOSE-BINDING PROTEIN-RELATED"/>
    <property type="match status" value="1"/>
</dbReference>
<organism evidence="2 3">
    <name type="scientific">Candidatus Borkfalkia faecipullorum</name>
    <dbReference type="NCBI Taxonomy" id="2838510"/>
    <lineage>
        <taxon>Bacteria</taxon>
        <taxon>Bacillati</taxon>
        <taxon>Bacillota</taxon>
        <taxon>Clostridia</taxon>
        <taxon>Christensenellales</taxon>
        <taxon>Christensenellaceae</taxon>
        <taxon>Candidatus Borkfalkia</taxon>
    </lineage>
</organism>
<dbReference type="AlphaFoldDB" id="A0A9D2AGK2"/>
<proteinExistence type="predicted"/>
<dbReference type="PANTHER" id="PTHR43649:SF12">
    <property type="entry name" value="DIACETYLCHITOBIOSE BINDING PROTEIN DASA"/>
    <property type="match status" value="1"/>
</dbReference>
<sequence length="553" mass="62933">MKKTLCILLTLVLLAVTCACKPPRINENVADPNKTPLYVAIGDNGVGTEFLYNLEKAYEAYNPEVDVVINQRDSELSNGLEYIKTATEDIIYVNSEFTFTQYGNYVLDLTDMTASKAYDENGAYVGMGNGTKSLQDKMMYYENGFNLVNQGTKEDPGFLGLPWFSAIYGLWYDMDLFDTENLYDLPEYTGFDGVANTGDEYFGPDGKEGTYDDGLTATWEDMKALLQVMKEKGIVPFTFSGMHSWMRNFWLDVILMNYEGMSDYTLCYTFDGTDSDFGEINADNGYLLKQQEGKKATLMVAEKIAKDKLYSTPSLYTTQTHLQAQIDFLRSTTTDSPGAFLIDGSWWEYEANDEFERMENISKEFARGTRRFGYFPIPRFVGTEGLKDQINTQQYINSISNFMIAANAKTKVKDVVEDFLLFSHSEENLINFTKTTNLFCLYEYDMSKDLDSLTPLAQSVYDLMRDENVVIYFSGKDALTMNGYTATQAQNCLRAKNNTFFENWDFLTKVGNMNYMDAIRDMAFDDENELTAATWFEGLGEACSKSTWDTYFG</sequence>